<sequence length="175" mass="18890">MSKYYLLQDSDMCIGCQACEVHCKTNKGLPVGPALCKNIAVGPLAVGGLPRVRFVFMPCFHCTEASCLAVCPTGAVIKRPSDGIVYIDQARCIGCKSCIAACPWGACQWNPQTNKAVKCDYCMDRLDAGLKPACVTKCLTGCLEFGEANQVDDKRRQRFAQALAESTYFGEKATG</sequence>
<evidence type="ECO:0000259" key="5">
    <source>
        <dbReference type="PROSITE" id="PS51379"/>
    </source>
</evidence>
<dbReference type="InterPro" id="IPR017896">
    <property type="entry name" value="4Fe4S_Fe-S-bd"/>
</dbReference>
<feature type="domain" description="4Fe-4S ferredoxin-type" evidence="5">
    <location>
        <begin position="83"/>
        <end position="112"/>
    </location>
</feature>
<dbReference type="CDD" id="cd10553">
    <property type="entry name" value="PhsB_like"/>
    <property type="match status" value="1"/>
</dbReference>
<evidence type="ECO:0000256" key="1">
    <source>
        <dbReference type="ARBA" id="ARBA00022485"/>
    </source>
</evidence>
<gene>
    <name evidence="6" type="ordered locus">Deba_2841</name>
</gene>
<protein>
    <submittedName>
        <fullName evidence="6">4Fe-4S ferredoxin iron-sulfur binding domain protein</fullName>
    </submittedName>
</protein>
<dbReference type="AlphaFoldDB" id="E1QMF1"/>
<evidence type="ECO:0000313" key="7">
    <source>
        <dbReference type="Proteomes" id="UP000009047"/>
    </source>
</evidence>
<keyword evidence="7" id="KW-1185">Reference proteome</keyword>
<dbReference type="PANTHER" id="PTHR43177:SF3">
    <property type="entry name" value="PROTEIN NRFC HOMOLOG"/>
    <property type="match status" value="1"/>
</dbReference>
<evidence type="ECO:0000313" key="6">
    <source>
        <dbReference type="EMBL" id="ADK86194.1"/>
    </source>
</evidence>
<dbReference type="RefSeq" id="WP_013259632.1">
    <property type="nucleotide sequence ID" value="NC_014365.1"/>
</dbReference>
<keyword evidence="3" id="KW-0408">Iron</keyword>
<dbReference type="Pfam" id="PF13247">
    <property type="entry name" value="Fer4_11"/>
    <property type="match status" value="1"/>
</dbReference>
<proteinExistence type="predicted"/>
<evidence type="ECO:0000256" key="3">
    <source>
        <dbReference type="ARBA" id="ARBA00023004"/>
    </source>
</evidence>
<keyword evidence="4" id="KW-0411">Iron-sulfur</keyword>
<dbReference type="KEGG" id="dbr:Deba_2841"/>
<evidence type="ECO:0000256" key="4">
    <source>
        <dbReference type="ARBA" id="ARBA00023014"/>
    </source>
</evidence>
<organism evidence="6 7">
    <name type="scientific">Desulfarculus baarsii (strain ATCC 33931 / DSM 2075 / LMG 7858 / VKM B-1802 / 2st14)</name>
    <dbReference type="NCBI Taxonomy" id="644282"/>
    <lineage>
        <taxon>Bacteria</taxon>
        <taxon>Pseudomonadati</taxon>
        <taxon>Thermodesulfobacteriota</taxon>
        <taxon>Desulfarculia</taxon>
        <taxon>Desulfarculales</taxon>
        <taxon>Desulfarculaceae</taxon>
        <taxon>Desulfarculus</taxon>
    </lineage>
</organism>
<dbReference type="EMBL" id="CP002085">
    <property type="protein sequence ID" value="ADK86194.1"/>
    <property type="molecule type" value="Genomic_DNA"/>
</dbReference>
<dbReference type="eggNOG" id="COG0437">
    <property type="taxonomic scope" value="Bacteria"/>
</dbReference>
<dbReference type="Gene3D" id="3.30.70.20">
    <property type="match status" value="2"/>
</dbReference>
<feature type="domain" description="4Fe-4S ferredoxin-type" evidence="5">
    <location>
        <begin position="4"/>
        <end position="34"/>
    </location>
</feature>
<reference evidence="6 7" key="1">
    <citation type="journal article" date="2010" name="Stand. Genomic Sci.">
        <title>Complete genome sequence of Desulfarculus baarsii type strain (2st14).</title>
        <authorList>
            <person name="Sun H."/>
            <person name="Spring S."/>
            <person name="Lapidus A."/>
            <person name="Davenport K."/>
            <person name="Del Rio T.G."/>
            <person name="Tice H."/>
            <person name="Nolan M."/>
            <person name="Copeland A."/>
            <person name="Cheng J.F."/>
            <person name="Lucas S."/>
            <person name="Tapia R."/>
            <person name="Goodwin L."/>
            <person name="Pitluck S."/>
            <person name="Ivanova N."/>
            <person name="Pagani I."/>
            <person name="Mavromatis K."/>
            <person name="Ovchinnikova G."/>
            <person name="Pati A."/>
            <person name="Chen A."/>
            <person name="Palaniappan K."/>
            <person name="Hauser L."/>
            <person name="Chang Y.J."/>
            <person name="Jeffries C.D."/>
            <person name="Detter J.C."/>
            <person name="Han C."/>
            <person name="Rohde M."/>
            <person name="Brambilla E."/>
            <person name="Goker M."/>
            <person name="Woyke T."/>
            <person name="Bristow J."/>
            <person name="Eisen J.A."/>
            <person name="Markowitz V."/>
            <person name="Hugenholtz P."/>
            <person name="Kyrpides N.C."/>
            <person name="Klenk H.P."/>
            <person name="Land M."/>
        </authorList>
    </citation>
    <scope>NUCLEOTIDE SEQUENCE [LARGE SCALE GENOMIC DNA]</scope>
    <source>
        <strain evidence="7">ATCC 33931 / DSM 2075 / LMG 7858 / VKM B-1802 / 2st14</strain>
    </source>
</reference>
<keyword evidence="1" id="KW-0004">4Fe-4S</keyword>
<dbReference type="InterPro" id="IPR050954">
    <property type="entry name" value="ET_IronSulfur_Cluster-Binding"/>
</dbReference>
<feature type="domain" description="4Fe-4S ferredoxin-type" evidence="5">
    <location>
        <begin position="50"/>
        <end position="81"/>
    </location>
</feature>
<dbReference type="InterPro" id="IPR017900">
    <property type="entry name" value="4Fe4S_Fe_S_CS"/>
</dbReference>
<evidence type="ECO:0000256" key="2">
    <source>
        <dbReference type="ARBA" id="ARBA00022723"/>
    </source>
</evidence>
<name>E1QMF1_DESB2</name>
<dbReference type="GO" id="GO:0051539">
    <property type="term" value="F:4 iron, 4 sulfur cluster binding"/>
    <property type="evidence" value="ECO:0007669"/>
    <property type="project" value="UniProtKB-KW"/>
</dbReference>
<dbReference type="PROSITE" id="PS00198">
    <property type="entry name" value="4FE4S_FER_1"/>
    <property type="match status" value="1"/>
</dbReference>
<dbReference type="HOGENOM" id="CLU_043374_2_2_7"/>
<dbReference type="OrthoDB" id="9789030at2"/>
<dbReference type="STRING" id="644282.Deba_2841"/>
<dbReference type="PANTHER" id="PTHR43177">
    <property type="entry name" value="PROTEIN NRFC"/>
    <property type="match status" value="1"/>
</dbReference>
<dbReference type="GO" id="GO:0046872">
    <property type="term" value="F:metal ion binding"/>
    <property type="evidence" value="ECO:0007669"/>
    <property type="project" value="UniProtKB-KW"/>
</dbReference>
<keyword evidence="2" id="KW-0479">Metal-binding</keyword>
<accession>E1QMF1</accession>
<dbReference type="Proteomes" id="UP000009047">
    <property type="component" value="Chromosome"/>
</dbReference>
<dbReference type="SUPFAM" id="SSF54862">
    <property type="entry name" value="4Fe-4S ferredoxins"/>
    <property type="match status" value="1"/>
</dbReference>
<dbReference type="PROSITE" id="PS51379">
    <property type="entry name" value="4FE4S_FER_2"/>
    <property type="match status" value="3"/>
</dbReference>